<feature type="transmembrane region" description="Helical" evidence="14">
    <location>
        <begin position="163"/>
        <end position="186"/>
    </location>
</feature>
<evidence type="ECO:0000259" key="16">
    <source>
        <dbReference type="PROSITE" id="PS50885"/>
    </source>
</evidence>
<dbReference type="InterPro" id="IPR003594">
    <property type="entry name" value="HATPase_dom"/>
</dbReference>
<dbReference type="PROSITE" id="PS50109">
    <property type="entry name" value="HIS_KIN"/>
    <property type="match status" value="1"/>
</dbReference>
<evidence type="ECO:0000256" key="8">
    <source>
        <dbReference type="ARBA" id="ARBA00022741"/>
    </source>
</evidence>
<feature type="transmembrane region" description="Helical" evidence="14">
    <location>
        <begin position="12"/>
        <end position="40"/>
    </location>
</feature>
<evidence type="ECO:0000256" key="10">
    <source>
        <dbReference type="ARBA" id="ARBA00022840"/>
    </source>
</evidence>
<evidence type="ECO:0000256" key="5">
    <source>
        <dbReference type="ARBA" id="ARBA00022553"/>
    </source>
</evidence>
<dbReference type="InterPro" id="IPR036890">
    <property type="entry name" value="HATPase_C_sf"/>
</dbReference>
<evidence type="ECO:0000256" key="1">
    <source>
        <dbReference type="ARBA" id="ARBA00000085"/>
    </source>
</evidence>
<name>A0A1B2E4Q7_9BACL</name>
<dbReference type="CDD" id="cd00075">
    <property type="entry name" value="HATPase"/>
    <property type="match status" value="1"/>
</dbReference>
<comment type="catalytic activity">
    <reaction evidence="1">
        <text>ATP + protein L-histidine = ADP + protein N-phospho-L-histidine.</text>
        <dbReference type="EC" id="2.7.13.3"/>
    </reaction>
</comment>
<dbReference type="InterPro" id="IPR004358">
    <property type="entry name" value="Sig_transdc_His_kin-like_C"/>
</dbReference>
<dbReference type="SMART" id="SM00304">
    <property type="entry name" value="HAMP"/>
    <property type="match status" value="1"/>
</dbReference>
<dbReference type="Gene3D" id="1.10.287.130">
    <property type="match status" value="1"/>
</dbReference>
<evidence type="ECO:0000256" key="7">
    <source>
        <dbReference type="ARBA" id="ARBA00022692"/>
    </source>
</evidence>
<dbReference type="PANTHER" id="PTHR45528:SF8">
    <property type="entry name" value="HISTIDINE KINASE"/>
    <property type="match status" value="1"/>
</dbReference>
<evidence type="ECO:0000256" key="9">
    <source>
        <dbReference type="ARBA" id="ARBA00022777"/>
    </source>
</evidence>
<dbReference type="SUPFAM" id="SSF47384">
    <property type="entry name" value="Homodimeric domain of signal transducing histidine kinase"/>
    <property type="match status" value="1"/>
</dbReference>
<dbReference type="GO" id="GO:0005524">
    <property type="term" value="F:ATP binding"/>
    <property type="evidence" value="ECO:0007669"/>
    <property type="project" value="UniProtKB-KW"/>
</dbReference>
<keyword evidence="6" id="KW-0808">Transferase</keyword>
<dbReference type="CDD" id="cd00082">
    <property type="entry name" value="HisKA"/>
    <property type="match status" value="1"/>
</dbReference>
<keyword evidence="11 14" id="KW-1133">Transmembrane helix</keyword>
<dbReference type="PRINTS" id="PR00344">
    <property type="entry name" value="BCTRLSENSOR"/>
</dbReference>
<keyword evidence="13 14" id="KW-0472">Membrane</keyword>
<keyword evidence="8" id="KW-0547">Nucleotide-binding</keyword>
<dbReference type="Gene3D" id="6.10.340.10">
    <property type="match status" value="1"/>
</dbReference>
<keyword evidence="4" id="KW-1003">Cell membrane</keyword>
<dbReference type="CDD" id="cd06225">
    <property type="entry name" value="HAMP"/>
    <property type="match status" value="1"/>
</dbReference>
<dbReference type="PROSITE" id="PS50885">
    <property type="entry name" value="HAMP"/>
    <property type="match status" value="1"/>
</dbReference>
<dbReference type="SUPFAM" id="SSF55874">
    <property type="entry name" value="ATPase domain of HSP90 chaperone/DNA topoisomerase II/histidine kinase"/>
    <property type="match status" value="1"/>
</dbReference>
<dbReference type="Pfam" id="PF00512">
    <property type="entry name" value="HisKA"/>
    <property type="match status" value="1"/>
</dbReference>
<evidence type="ECO:0000256" key="3">
    <source>
        <dbReference type="ARBA" id="ARBA00012438"/>
    </source>
</evidence>
<dbReference type="KEGG" id="pib:BBD41_21605"/>
<proteinExistence type="predicted"/>
<gene>
    <name evidence="17" type="ORF">BBD41_21605</name>
</gene>
<evidence type="ECO:0000313" key="17">
    <source>
        <dbReference type="EMBL" id="ANY74949.1"/>
    </source>
</evidence>
<evidence type="ECO:0000256" key="13">
    <source>
        <dbReference type="ARBA" id="ARBA00023136"/>
    </source>
</evidence>
<keyword evidence="9 17" id="KW-0418">Kinase</keyword>
<dbReference type="GO" id="GO:0005886">
    <property type="term" value="C:plasma membrane"/>
    <property type="evidence" value="ECO:0007669"/>
    <property type="project" value="UniProtKB-SubCell"/>
</dbReference>
<dbReference type="Gene3D" id="3.30.565.10">
    <property type="entry name" value="Histidine kinase-like ATPase, C-terminal domain"/>
    <property type="match status" value="1"/>
</dbReference>
<evidence type="ECO:0000256" key="14">
    <source>
        <dbReference type="SAM" id="Phobius"/>
    </source>
</evidence>
<evidence type="ECO:0000256" key="12">
    <source>
        <dbReference type="ARBA" id="ARBA00023012"/>
    </source>
</evidence>
<evidence type="ECO:0000256" key="2">
    <source>
        <dbReference type="ARBA" id="ARBA00004651"/>
    </source>
</evidence>
<protein>
    <recommendedName>
        <fullName evidence="3">histidine kinase</fullName>
        <ecNumber evidence="3">2.7.13.3</ecNumber>
    </recommendedName>
</protein>
<keyword evidence="10" id="KW-0067">ATP-binding</keyword>
<evidence type="ECO:0000256" key="11">
    <source>
        <dbReference type="ARBA" id="ARBA00022989"/>
    </source>
</evidence>
<sequence>MKARSIKSTFARHFASILTCSLLATLAAWGLLVLLFNYLFNQGVLLPANHYEAQIPAISEFARTNGESIMNGQGQAELKRLIPSEGLSYRVMAISGEPLYGNLTLKEEHSQQDLVSRLNKTESGVNQIIQNLPVLSDRGELLGALLVGYSLKVSAADPSFNPFVPLGMLVFFLTPFLFITIFTYLYGRRFSRRIGGPLQQLLQGAERIKARDLQFAMDGDSSVIEVNQLAHAFEDMRRELARSIEREWQLEQERSTMLAALAHDLRTPLTIIQGHAENLERMIGEEHEEKRNRYVQVIKRNTSRAANLLQDMNAITEMEQVSFRLNPVALDIGEFMDEKKADYEALCSHKNISFRTEFQDERTAKKLPVVFDPGRIIQVLDNLVGNSIRHTPESGSILWRVEIADTQITMEVADNGTGFAEQNPEQTFKPFYQGSGRSARLKGHSGLGLYIAKLLVGHHGGTITAGNRVNGGAVIRFSLPLGGVQSSGVQQKDIS</sequence>
<dbReference type="GO" id="GO:0000155">
    <property type="term" value="F:phosphorelay sensor kinase activity"/>
    <property type="evidence" value="ECO:0007669"/>
    <property type="project" value="InterPro"/>
</dbReference>
<feature type="domain" description="Histidine kinase" evidence="15">
    <location>
        <begin position="260"/>
        <end position="483"/>
    </location>
</feature>
<dbReference type="SMART" id="SM00387">
    <property type="entry name" value="HATPase_c"/>
    <property type="match status" value="1"/>
</dbReference>
<reference evidence="17" key="1">
    <citation type="submission" date="2016-08" db="EMBL/GenBank/DDBJ databases">
        <title>Complete Genome Seqeunce of Paenibacillus sp. nov. IHBB 9852 from high altitute lake of Indian trans-Himalayas.</title>
        <authorList>
            <person name="Kiran S."/>
            <person name="Swarnkar M.K."/>
            <person name="Rana A."/>
            <person name="Tewari R."/>
            <person name="Gulati A."/>
        </authorList>
    </citation>
    <scope>NUCLEOTIDE SEQUENCE [LARGE SCALE GENOMIC DNA]</scope>
    <source>
        <strain evidence="17">IHBB 9852</strain>
    </source>
</reference>
<dbReference type="InterPro" id="IPR003660">
    <property type="entry name" value="HAMP_dom"/>
</dbReference>
<keyword evidence="12" id="KW-0902">Two-component regulatory system</keyword>
<feature type="domain" description="HAMP" evidence="16">
    <location>
        <begin position="192"/>
        <end position="245"/>
    </location>
</feature>
<dbReference type="Pfam" id="PF00672">
    <property type="entry name" value="HAMP"/>
    <property type="match status" value="1"/>
</dbReference>
<dbReference type="RefSeq" id="WP_099478708.1">
    <property type="nucleotide sequence ID" value="NZ_CP016809.1"/>
</dbReference>
<dbReference type="PANTHER" id="PTHR45528">
    <property type="entry name" value="SENSOR HISTIDINE KINASE CPXA"/>
    <property type="match status" value="1"/>
</dbReference>
<dbReference type="InterPro" id="IPR036097">
    <property type="entry name" value="HisK_dim/P_sf"/>
</dbReference>
<dbReference type="AlphaFoldDB" id="A0A1B2E4Q7"/>
<dbReference type="SMART" id="SM00388">
    <property type="entry name" value="HisKA"/>
    <property type="match status" value="1"/>
</dbReference>
<evidence type="ECO:0000256" key="6">
    <source>
        <dbReference type="ARBA" id="ARBA00022679"/>
    </source>
</evidence>
<dbReference type="Pfam" id="PF02518">
    <property type="entry name" value="HATPase_c"/>
    <property type="match status" value="1"/>
</dbReference>
<organism evidence="17">
    <name type="scientific">Paenibacillus ihbetae</name>
    <dbReference type="NCBI Taxonomy" id="1870820"/>
    <lineage>
        <taxon>Bacteria</taxon>
        <taxon>Bacillati</taxon>
        <taxon>Bacillota</taxon>
        <taxon>Bacilli</taxon>
        <taxon>Bacillales</taxon>
        <taxon>Paenibacillaceae</taxon>
        <taxon>Paenibacillus</taxon>
    </lineage>
</organism>
<dbReference type="InterPro" id="IPR003661">
    <property type="entry name" value="HisK_dim/P_dom"/>
</dbReference>
<accession>A0A1B2E4Q7</accession>
<dbReference type="InterPro" id="IPR005467">
    <property type="entry name" value="His_kinase_dom"/>
</dbReference>
<comment type="subcellular location">
    <subcellularLocation>
        <location evidence="2">Cell membrane</location>
        <topology evidence="2">Multi-pass membrane protein</topology>
    </subcellularLocation>
</comment>
<dbReference type="EC" id="2.7.13.3" evidence="3"/>
<evidence type="ECO:0000259" key="15">
    <source>
        <dbReference type="PROSITE" id="PS50109"/>
    </source>
</evidence>
<keyword evidence="7 14" id="KW-0812">Transmembrane</keyword>
<dbReference type="EMBL" id="CP016809">
    <property type="protein sequence ID" value="ANY74949.1"/>
    <property type="molecule type" value="Genomic_DNA"/>
</dbReference>
<dbReference type="InterPro" id="IPR050398">
    <property type="entry name" value="HssS/ArlS-like"/>
</dbReference>
<dbReference type="SUPFAM" id="SSF158472">
    <property type="entry name" value="HAMP domain-like"/>
    <property type="match status" value="1"/>
</dbReference>
<keyword evidence="5" id="KW-0597">Phosphoprotein</keyword>
<evidence type="ECO:0000256" key="4">
    <source>
        <dbReference type="ARBA" id="ARBA00022475"/>
    </source>
</evidence>